<dbReference type="GO" id="GO:0005525">
    <property type="term" value="F:GTP binding"/>
    <property type="evidence" value="ECO:0007669"/>
    <property type="project" value="InterPro"/>
</dbReference>
<dbReference type="PANTHER" id="PTHR14143:SF1">
    <property type="entry name" value="IRG-TYPE G DOMAIN-CONTAINING PROTEIN"/>
    <property type="match status" value="1"/>
</dbReference>
<dbReference type="PANTHER" id="PTHR14143">
    <property type="entry name" value="INTERFERON-INDUCIBLE GTPASE FAMILY MEMBER"/>
    <property type="match status" value="1"/>
</dbReference>
<reference evidence="2" key="1">
    <citation type="submission" date="2017-02" db="UniProtKB">
        <authorList>
            <consortium name="WormBaseParasite"/>
        </authorList>
    </citation>
    <scope>IDENTIFICATION</scope>
</reference>
<evidence type="ECO:0000313" key="1">
    <source>
        <dbReference type="Proteomes" id="UP000046393"/>
    </source>
</evidence>
<dbReference type="InterPro" id="IPR007743">
    <property type="entry name" value="Immunity-related_GTPase-like"/>
</dbReference>
<organism evidence="1 2">
    <name type="scientific">Syphacia muris</name>
    <dbReference type="NCBI Taxonomy" id="451379"/>
    <lineage>
        <taxon>Eukaryota</taxon>
        <taxon>Metazoa</taxon>
        <taxon>Ecdysozoa</taxon>
        <taxon>Nematoda</taxon>
        <taxon>Chromadorea</taxon>
        <taxon>Rhabditida</taxon>
        <taxon>Spirurina</taxon>
        <taxon>Oxyuridomorpha</taxon>
        <taxon>Oxyuroidea</taxon>
        <taxon>Oxyuridae</taxon>
        <taxon>Syphacia</taxon>
    </lineage>
</organism>
<dbReference type="Proteomes" id="UP000046393">
    <property type="component" value="Unplaced"/>
</dbReference>
<evidence type="ECO:0000313" key="2">
    <source>
        <dbReference type="WBParaSite" id="SMUV_0000294101-mRNA-1"/>
    </source>
</evidence>
<accession>A0A0N5AF98</accession>
<proteinExistence type="predicted"/>
<keyword evidence="1" id="KW-1185">Reference proteome</keyword>
<name>A0A0N5AF98_9BILA</name>
<sequence>MPAGKLKTKKNIGIAGCPGSGKSSLINALRGLNFGEHNATGRYSCEKMESFNFMEKQLSSIVLWEIPYPQTFCNVADIYDRNIGFDKFYDSNKLYLFELIIVLVPNGTLGNDDVAFSRIVHCRQTPLVFLKIKTDDDLDAEARETDQELGDKLKQNYIEKAGRVFGNVILQKAQVLSDIQLLYATSSVVYDILCGTDTSLEYKVDEDKLIAMVGLHPGCHRELRESMQKQPISLRRIHPEPQPLPTVLADAGFEISYGTDDRVYGTFETKCSVRRAGKTSFNYGFAGDSGVGKSGLINGIRGMSRKHPLAAGRTRFKNGTCQRFEFDDELLAYSVTLWEIHYPKKISTFFEFIDQYQLANFTAIFIVINGAPTEQDLTFAKIAFRRNATIVFLNSKCDKVLMARSRSEEIPIGDLVKQRIVDKGYLKFERILSTKAPELRGRVHLFFVSAPVFKLMKTIDNDYQVFLLHERAVFDFLKQKRIIAEILESSQSDYKEGLYASVNDDLQTTPANELTMA</sequence>
<dbReference type="WBParaSite" id="SMUV_0000294101-mRNA-1">
    <property type="protein sequence ID" value="SMUV_0000294101-mRNA-1"/>
    <property type="gene ID" value="SMUV_0000294101"/>
</dbReference>
<dbReference type="GO" id="GO:0016020">
    <property type="term" value="C:membrane"/>
    <property type="evidence" value="ECO:0007669"/>
    <property type="project" value="InterPro"/>
</dbReference>
<dbReference type="InterPro" id="IPR027417">
    <property type="entry name" value="P-loop_NTPase"/>
</dbReference>
<protein>
    <submittedName>
        <fullName evidence="2">IRG-type G domain-containing protein</fullName>
    </submittedName>
</protein>
<dbReference type="AlphaFoldDB" id="A0A0N5AF98"/>
<dbReference type="Pfam" id="PF05049">
    <property type="entry name" value="IIGP"/>
    <property type="match status" value="1"/>
</dbReference>
<dbReference type="Gene3D" id="3.40.50.300">
    <property type="entry name" value="P-loop containing nucleotide triphosphate hydrolases"/>
    <property type="match status" value="2"/>
</dbReference>
<dbReference type="STRING" id="451379.A0A0N5AF98"/>
<dbReference type="SUPFAM" id="SSF52540">
    <property type="entry name" value="P-loop containing nucleoside triphosphate hydrolases"/>
    <property type="match status" value="2"/>
</dbReference>